<accession>A0ACB8V1C7</accession>
<evidence type="ECO:0000313" key="1">
    <source>
        <dbReference type="EMBL" id="KAI2390318.1"/>
    </source>
</evidence>
<proteinExistence type="predicted"/>
<dbReference type="EMBL" id="JALBCA010000018">
    <property type="protein sequence ID" value="KAI2390318.1"/>
    <property type="molecule type" value="Genomic_DNA"/>
</dbReference>
<sequence>MTGARTSAGIKKRSTTTSKKPSSGLRVPVVPDPIDQENATARQQLYFAFGSNLSHSQMHQRCKFAPEISARPLAIAALDGWRWIINERGYASVVPVRGFQDYFDGDGGGGAGGGPTAAYDEGDEEQQQQQQQQQRVYGIIYSMVSQDERRLDRHEGVDRSARALAPTHPPLGHARPREQGQGHYNKWYLPVTVTKWLDEEFRASVATESIEDGAERLTALVYIDEYNAVEGKPKLEYIARMNRGIREAVALGLPSAWVEAVMRRFIPAE</sequence>
<gene>
    <name evidence="1" type="ORF">LOY88_001652</name>
</gene>
<comment type="caution">
    <text evidence="1">The sequence shown here is derived from an EMBL/GenBank/DDBJ whole genome shotgun (WGS) entry which is preliminary data.</text>
</comment>
<name>A0ACB8V1C7_9EURO</name>
<organism evidence="1">
    <name type="scientific">Ophidiomyces ophidiicola</name>
    <dbReference type="NCBI Taxonomy" id="1387563"/>
    <lineage>
        <taxon>Eukaryota</taxon>
        <taxon>Fungi</taxon>
        <taxon>Dikarya</taxon>
        <taxon>Ascomycota</taxon>
        <taxon>Pezizomycotina</taxon>
        <taxon>Eurotiomycetes</taxon>
        <taxon>Eurotiomycetidae</taxon>
        <taxon>Onygenales</taxon>
        <taxon>Onygenaceae</taxon>
        <taxon>Ophidiomyces</taxon>
    </lineage>
</organism>
<reference evidence="1" key="1">
    <citation type="journal article" date="2022" name="bioRxiv">
        <title>Population genetic analysis of Ophidiomyces ophidiicola, the causative agent of snake fungal disease, indicates recent introductions to the USA.</title>
        <authorList>
            <person name="Ladner J.T."/>
            <person name="Palmer J.M."/>
            <person name="Ettinger C.L."/>
            <person name="Stajich J.E."/>
            <person name="Farrell T.M."/>
            <person name="Glorioso B.M."/>
            <person name="Lawson B."/>
            <person name="Price S.J."/>
            <person name="Stengle A.G."/>
            <person name="Grear D.A."/>
            <person name="Lorch J.M."/>
        </authorList>
    </citation>
    <scope>NUCLEOTIDE SEQUENCE</scope>
    <source>
        <strain evidence="1">NWHC 24266-5</strain>
    </source>
</reference>
<protein>
    <submittedName>
        <fullName evidence="1">Uncharacterized protein</fullName>
    </submittedName>
</protein>